<feature type="domain" description="ABC transporter" evidence="5">
    <location>
        <begin position="2"/>
        <end position="231"/>
    </location>
</feature>
<evidence type="ECO:0000313" key="6">
    <source>
        <dbReference type="EMBL" id="QCT01064.1"/>
    </source>
</evidence>
<gene>
    <name evidence="6" type="ORF">E6C60_0340</name>
</gene>
<keyword evidence="3" id="KW-0547">Nucleotide-binding</keyword>
<sequence>MLVAEQLTKRYGSKTALQEATFTLEKGITGLLGPNGAGKTTLLRILATYHKASGGRLLLNGVEWTSANMEKLRADIGYLPQHIGLFPSLTVTEYLDYIASMRGMNSSSINKRMNEVLREVNLEEVGREKVRSLSGGMKQRLGIAQAIIHEPALLLVDEPTAGLDPEERIRFRNLIKRLGHSRAVLLSTHITEDVSVTCDRVLLMNKGWLQSHDHVREVVAYAAGSVWGLQTEQGKYEQLRSDPSVFITDLKEQQEGLYHIRVVAASKPSEDAQPLQPTLEEGYMVWLNRK</sequence>
<dbReference type="AlphaFoldDB" id="A0A4V1G3G0"/>
<dbReference type="KEGG" id="palo:E6C60_0340"/>
<evidence type="ECO:0000256" key="1">
    <source>
        <dbReference type="ARBA" id="ARBA00005417"/>
    </source>
</evidence>
<dbReference type="CDD" id="cd03264">
    <property type="entry name" value="ABC_drug_resistance_like"/>
    <property type="match status" value="1"/>
</dbReference>
<keyword evidence="4 6" id="KW-0067">ATP-binding</keyword>
<evidence type="ECO:0000256" key="3">
    <source>
        <dbReference type="ARBA" id="ARBA00022741"/>
    </source>
</evidence>
<accession>A0A4V1G3G0</accession>
<organism evidence="6 7">
    <name type="scientific">Paenibacillus algicola</name>
    <dbReference type="NCBI Taxonomy" id="2565926"/>
    <lineage>
        <taxon>Bacteria</taxon>
        <taxon>Bacillati</taxon>
        <taxon>Bacillota</taxon>
        <taxon>Bacilli</taxon>
        <taxon>Bacillales</taxon>
        <taxon>Paenibacillaceae</taxon>
        <taxon>Paenibacillus</taxon>
    </lineage>
</organism>
<dbReference type="PANTHER" id="PTHR43335:SF2">
    <property type="entry name" value="ABC TRANSPORTER, ATP-BINDING PROTEIN"/>
    <property type="match status" value="1"/>
</dbReference>
<comment type="similarity">
    <text evidence="1">Belongs to the ABC transporter superfamily.</text>
</comment>
<dbReference type="Gene3D" id="3.40.50.300">
    <property type="entry name" value="P-loop containing nucleotide triphosphate hydrolases"/>
    <property type="match status" value="1"/>
</dbReference>
<dbReference type="PROSITE" id="PS00211">
    <property type="entry name" value="ABC_TRANSPORTER_1"/>
    <property type="match status" value="1"/>
</dbReference>
<evidence type="ECO:0000259" key="5">
    <source>
        <dbReference type="PROSITE" id="PS50893"/>
    </source>
</evidence>
<proteinExistence type="inferred from homology"/>
<dbReference type="InterPro" id="IPR003593">
    <property type="entry name" value="AAA+_ATPase"/>
</dbReference>
<dbReference type="GO" id="GO:0005524">
    <property type="term" value="F:ATP binding"/>
    <property type="evidence" value="ECO:0007669"/>
    <property type="project" value="UniProtKB-KW"/>
</dbReference>
<dbReference type="SMART" id="SM00382">
    <property type="entry name" value="AAA"/>
    <property type="match status" value="1"/>
</dbReference>
<evidence type="ECO:0000256" key="2">
    <source>
        <dbReference type="ARBA" id="ARBA00022448"/>
    </source>
</evidence>
<keyword evidence="2" id="KW-0813">Transport</keyword>
<dbReference type="InterPro" id="IPR017871">
    <property type="entry name" value="ABC_transporter-like_CS"/>
</dbReference>
<dbReference type="InterPro" id="IPR003439">
    <property type="entry name" value="ABC_transporter-like_ATP-bd"/>
</dbReference>
<keyword evidence="7" id="KW-1185">Reference proteome</keyword>
<reference evidence="6 7" key="1">
    <citation type="submission" date="2019-05" db="EMBL/GenBank/DDBJ databases">
        <authorList>
            <person name="Chen C."/>
        </authorList>
    </citation>
    <scope>NUCLEOTIDE SEQUENCE [LARGE SCALE GENOMIC DNA]</scope>
    <source>
        <strain evidence="6 7">HB172198</strain>
    </source>
</reference>
<dbReference type="PANTHER" id="PTHR43335">
    <property type="entry name" value="ABC TRANSPORTER, ATP-BINDING PROTEIN"/>
    <property type="match status" value="1"/>
</dbReference>
<protein>
    <submittedName>
        <fullName evidence="6">ABC transporter, ATP-binding protein</fullName>
    </submittedName>
</protein>
<dbReference type="SUPFAM" id="SSF52540">
    <property type="entry name" value="P-loop containing nucleoside triphosphate hydrolases"/>
    <property type="match status" value="1"/>
</dbReference>
<dbReference type="PROSITE" id="PS50893">
    <property type="entry name" value="ABC_TRANSPORTER_2"/>
    <property type="match status" value="1"/>
</dbReference>
<dbReference type="InterPro" id="IPR027417">
    <property type="entry name" value="P-loop_NTPase"/>
</dbReference>
<dbReference type="Pfam" id="PF00005">
    <property type="entry name" value="ABC_tran"/>
    <property type="match status" value="1"/>
</dbReference>
<evidence type="ECO:0000256" key="4">
    <source>
        <dbReference type="ARBA" id="ARBA00022840"/>
    </source>
</evidence>
<dbReference type="OrthoDB" id="9804819at2"/>
<dbReference type="RefSeq" id="WP_138224184.1">
    <property type="nucleotide sequence ID" value="NZ_CP040396.1"/>
</dbReference>
<dbReference type="Proteomes" id="UP000300879">
    <property type="component" value="Chromosome"/>
</dbReference>
<dbReference type="GO" id="GO:0016887">
    <property type="term" value="F:ATP hydrolysis activity"/>
    <property type="evidence" value="ECO:0007669"/>
    <property type="project" value="InterPro"/>
</dbReference>
<name>A0A4V1G3G0_9BACL</name>
<dbReference type="EMBL" id="CP040396">
    <property type="protein sequence ID" value="QCT01064.1"/>
    <property type="molecule type" value="Genomic_DNA"/>
</dbReference>
<evidence type="ECO:0000313" key="7">
    <source>
        <dbReference type="Proteomes" id="UP000300879"/>
    </source>
</evidence>